<feature type="chain" id="PRO_5046113649" evidence="1">
    <location>
        <begin position="25"/>
        <end position="665"/>
    </location>
</feature>
<evidence type="ECO:0000313" key="3">
    <source>
        <dbReference type="Proteomes" id="UP001204142"/>
    </source>
</evidence>
<reference evidence="2 3" key="1">
    <citation type="submission" date="2022-07" db="EMBL/GenBank/DDBJ databases">
        <authorList>
            <person name="Xamxidin M."/>
            <person name="Wu M."/>
        </authorList>
    </citation>
    <scope>NUCLEOTIDE SEQUENCE [LARGE SCALE GENOMIC DNA]</scope>
    <source>
        <strain evidence="2 3">NBRC 111650</strain>
    </source>
</reference>
<organism evidence="2 3">
    <name type="scientific">Limnobacter humi</name>
    <dbReference type="NCBI Taxonomy" id="1778671"/>
    <lineage>
        <taxon>Bacteria</taxon>
        <taxon>Pseudomonadati</taxon>
        <taxon>Pseudomonadota</taxon>
        <taxon>Betaproteobacteria</taxon>
        <taxon>Burkholderiales</taxon>
        <taxon>Burkholderiaceae</taxon>
        <taxon>Limnobacter</taxon>
    </lineage>
</organism>
<dbReference type="RefSeq" id="WP_256764906.1">
    <property type="nucleotide sequence ID" value="NZ_JANIGO010000004.1"/>
</dbReference>
<name>A0ABT1WHV5_9BURK</name>
<proteinExistence type="predicted"/>
<protein>
    <submittedName>
        <fullName evidence="2">Uncharacterized protein</fullName>
    </submittedName>
</protein>
<accession>A0ABT1WHV5</accession>
<feature type="signal peptide" evidence="1">
    <location>
        <begin position="1"/>
        <end position="24"/>
    </location>
</feature>
<keyword evidence="1" id="KW-0732">Signal</keyword>
<gene>
    <name evidence="2" type="ORF">NQT62_11720</name>
</gene>
<sequence length="665" mass="72390">MMRQKTRQVCVAMVVLGWMIGCKASVLSEQDIVEIRYRDGVSSTVSSHQIREAQPTECGALPHLLQTDQGDLWCGQYHADKLLFNVQDQAQRVSQSYGNARLEGYDLPSPRTAILNYELVSGSQNHPLNYELMANQRPGVQFNASQVGSISQAYVNLYRLDSEQFGFSSSVAIRQWRIGQMVTDAGPLASSLGQGVEWRKSSRLAQNNVQVFSGRLVSDTELTVLVNNQPRVTLPVQAGDVSIYNVPLVEGNNQVAVIYRNEKGELVQVNRNIFFSQALQPKGRWEGAASLYRDTRLNHWAAQAQIEKGVTQALTVQAGARVNIHPGEVMAPVSALQTMRAIKPTELAFAVRSMLGGGFLSAGYQTETAYGPGVQRIGYAHGSQLLYLEKALGPAKIGISLDPRWLLSAGSPAEPDSAYSGWRVGYMCALQGPEFEYTVSRFFRTELYHGGYMSLYCKTGRDGLNASLQYCGVNANMALDARGFNSPNPLLGGLSYSKANAGDARNLQARQESLNGFLQTRDSFLLVSEQLSYARTRHDFQHISLGGQLDSTGRGQGSISGIVGLDYGQQPKILGLLPKDTSSPADVLVAMEGLQAARDLGYSAVQSRINGQVSINNLNSGALVGQHNQILVNPESVDMDSPMGAIRLKISPALSGIYKVDGRAQ</sequence>
<keyword evidence="3" id="KW-1185">Reference proteome</keyword>
<evidence type="ECO:0000256" key="1">
    <source>
        <dbReference type="SAM" id="SignalP"/>
    </source>
</evidence>
<dbReference type="PROSITE" id="PS51257">
    <property type="entry name" value="PROKAR_LIPOPROTEIN"/>
    <property type="match status" value="1"/>
</dbReference>
<comment type="caution">
    <text evidence="2">The sequence shown here is derived from an EMBL/GenBank/DDBJ whole genome shotgun (WGS) entry which is preliminary data.</text>
</comment>
<dbReference type="EMBL" id="JANIGO010000004">
    <property type="protein sequence ID" value="MCQ8897102.1"/>
    <property type="molecule type" value="Genomic_DNA"/>
</dbReference>
<dbReference type="Proteomes" id="UP001204142">
    <property type="component" value="Unassembled WGS sequence"/>
</dbReference>
<evidence type="ECO:0000313" key="2">
    <source>
        <dbReference type="EMBL" id="MCQ8897102.1"/>
    </source>
</evidence>